<reference evidence="3" key="1">
    <citation type="submission" date="2018-02" db="EMBL/GenBank/DDBJ databases">
        <title>Rhizophora mucronata_Transcriptome.</title>
        <authorList>
            <person name="Meera S.P."/>
            <person name="Sreeshan A."/>
            <person name="Augustine A."/>
        </authorList>
    </citation>
    <scope>NUCLEOTIDE SEQUENCE</scope>
    <source>
        <tissue evidence="3">Leaf</tissue>
    </source>
</reference>
<accession>A0A2P2IR71</accession>
<name>A0A2P2IR71_RHIMU</name>
<keyword evidence="3" id="KW-0808">Transferase</keyword>
<dbReference type="GO" id="GO:0016740">
    <property type="term" value="F:transferase activity"/>
    <property type="evidence" value="ECO:0007669"/>
    <property type="project" value="UniProtKB-KW"/>
</dbReference>
<feature type="chain" id="PRO_5015125257" evidence="2">
    <location>
        <begin position="23"/>
        <end position="66"/>
    </location>
</feature>
<organism evidence="3">
    <name type="scientific">Rhizophora mucronata</name>
    <name type="common">Asiatic mangrove</name>
    <dbReference type="NCBI Taxonomy" id="61149"/>
    <lineage>
        <taxon>Eukaryota</taxon>
        <taxon>Viridiplantae</taxon>
        <taxon>Streptophyta</taxon>
        <taxon>Embryophyta</taxon>
        <taxon>Tracheophyta</taxon>
        <taxon>Spermatophyta</taxon>
        <taxon>Magnoliopsida</taxon>
        <taxon>eudicotyledons</taxon>
        <taxon>Gunneridae</taxon>
        <taxon>Pentapetalae</taxon>
        <taxon>rosids</taxon>
        <taxon>fabids</taxon>
        <taxon>Malpighiales</taxon>
        <taxon>Rhizophoraceae</taxon>
        <taxon>Rhizophora</taxon>
    </lineage>
</organism>
<sequence>MRSRRTQHQALWRLKLFSLGHAFGQRPCKDAYEDERVHRRPFRHQEGGHPRGELPGERNEWGWGSG</sequence>
<feature type="region of interest" description="Disordered" evidence="1">
    <location>
        <begin position="39"/>
        <end position="66"/>
    </location>
</feature>
<feature type="compositionally biased region" description="Basic and acidic residues" evidence="1">
    <location>
        <begin position="39"/>
        <end position="60"/>
    </location>
</feature>
<dbReference type="EMBL" id="GGEC01003259">
    <property type="protein sequence ID" value="MBW83742.1"/>
    <property type="molecule type" value="Transcribed_RNA"/>
</dbReference>
<feature type="signal peptide" evidence="2">
    <location>
        <begin position="1"/>
        <end position="22"/>
    </location>
</feature>
<evidence type="ECO:0000313" key="3">
    <source>
        <dbReference type="EMBL" id="MBW83742.1"/>
    </source>
</evidence>
<protein>
    <submittedName>
        <fullName evidence="3">UDP-glycosyltransferase 79B6-like</fullName>
    </submittedName>
</protein>
<proteinExistence type="predicted"/>
<evidence type="ECO:0000256" key="2">
    <source>
        <dbReference type="SAM" id="SignalP"/>
    </source>
</evidence>
<dbReference type="AlphaFoldDB" id="A0A2P2IR71"/>
<keyword evidence="2" id="KW-0732">Signal</keyword>
<evidence type="ECO:0000256" key="1">
    <source>
        <dbReference type="SAM" id="MobiDB-lite"/>
    </source>
</evidence>